<dbReference type="PANTHER" id="PTHR33055">
    <property type="entry name" value="TRANSPOSASE FOR INSERTION SEQUENCE ELEMENT IS1111A"/>
    <property type="match status" value="1"/>
</dbReference>
<evidence type="ECO:0000313" key="3">
    <source>
        <dbReference type="Proteomes" id="UP000247515"/>
    </source>
</evidence>
<proteinExistence type="predicted"/>
<sequence>MKTTRSRGATSGASITVVHPLAAAIDIGTKFHVVAVGPERDPEPVRSFGSFTQELHQLAQWLKQMGITTIAMESTGVYWIPAFEVLEAYGFEVVLVNARDVRNVPGRKTDVSDAQWLQKLHAYGLLRASFRPRHDIATLRAYLRQRERLLEYAFCISSTCRRR</sequence>
<keyword evidence="3" id="KW-1185">Reference proteome</keyword>
<evidence type="ECO:0000313" key="2">
    <source>
        <dbReference type="EMBL" id="PXX03471.1"/>
    </source>
</evidence>
<dbReference type="InterPro" id="IPR002525">
    <property type="entry name" value="Transp_IS110-like_N"/>
</dbReference>
<feature type="domain" description="Transposase IS110-like N-terminal" evidence="1">
    <location>
        <begin position="24"/>
        <end position="150"/>
    </location>
</feature>
<name>A0ABX5MD69_9BURK</name>
<gene>
    <name evidence="2" type="ORF">C7400_14922</name>
</gene>
<dbReference type="Proteomes" id="UP000247515">
    <property type="component" value="Unassembled WGS sequence"/>
</dbReference>
<evidence type="ECO:0000259" key="1">
    <source>
        <dbReference type="Pfam" id="PF01548"/>
    </source>
</evidence>
<dbReference type="PANTHER" id="PTHR33055:SF13">
    <property type="entry name" value="TRANSPOSASE"/>
    <property type="match status" value="1"/>
</dbReference>
<organism evidence="2 3">
    <name type="scientific">Paraburkholderia tropica</name>
    <dbReference type="NCBI Taxonomy" id="92647"/>
    <lineage>
        <taxon>Bacteria</taxon>
        <taxon>Pseudomonadati</taxon>
        <taxon>Pseudomonadota</taxon>
        <taxon>Betaproteobacteria</taxon>
        <taxon>Burkholderiales</taxon>
        <taxon>Burkholderiaceae</taxon>
        <taxon>Paraburkholderia</taxon>
    </lineage>
</organism>
<protein>
    <submittedName>
        <fullName evidence="2">Transposase</fullName>
    </submittedName>
</protein>
<comment type="caution">
    <text evidence="2">The sequence shown here is derived from an EMBL/GenBank/DDBJ whole genome shotgun (WGS) entry which is preliminary data.</text>
</comment>
<dbReference type="InterPro" id="IPR047650">
    <property type="entry name" value="Transpos_IS110"/>
</dbReference>
<dbReference type="EMBL" id="QJJV01000049">
    <property type="protein sequence ID" value="PXX03471.1"/>
    <property type="molecule type" value="Genomic_DNA"/>
</dbReference>
<accession>A0ABX5MD69</accession>
<dbReference type="RefSeq" id="WP_373681729.1">
    <property type="nucleotide sequence ID" value="NZ_JACHWC010000031.1"/>
</dbReference>
<reference evidence="2 3" key="1">
    <citation type="submission" date="2018-05" db="EMBL/GenBank/DDBJ databases">
        <title>Genomic Encyclopedia of Type Strains, Phase IV (KMG-V): Genome sequencing to study the core and pangenomes of soil and plant-associated prokaryotes.</title>
        <authorList>
            <person name="Whitman W."/>
        </authorList>
    </citation>
    <scope>NUCLEOTIDE SEQUENCE [LARGE SCALE GENOMIC DNA]</scope>
    <source>
        <strain evidence="2 3">SIr-6563</strain>
    </source>
</reference>
<dbReference type="Pfam" id="PF01548">
    <property type="entry name" value="DEDD_Tnp_IS110"/>
    <property type="match status" value="1"/>
</dbReference>